<dbReference type="RefSeq" id="WP_279495551.1">
    <property type="nucleotide sequence ID" value="NZ_CP122283.1"/>
</dbReference>
<protein>
    <recommendedName>
        <fullName evidence="3">Phage protein</fullName>
    </recommendedName>
</protein>
<gene>
    <name evidence="1" type="ORF">QBO96_06375</name>
</gene>
<dbReference type="Gene3D" id="1.10.246.150">
    <property type="match status" value="1"/>
</dbReference>
<organism evidence="1 2">
    <name type="scientific">Lysinibacillus capsici</name>
    <dbReference type="NCBI Taxonomy" id="2115968"/>
    <lineage>
        <taxon>Bacteria</taxon>
        <taxon>Bacillati</taxon>
        <taxon>Bacillota</taxon>
        <taxon>Bacilli</taxon>
        <taxon>Bacillales</taxon>
        <taxon>Bacillaceae</taxon>
        <taxon>Lysinibacillus</taxon>
    </lineage>
</organism>
<accession>A0ABY8KLR9</accession>
<dbReference type="EMBL" id="CP122283">
    <property type="protein sequence ID" value="WGF39887.1"/>
    <property type="molecule type" value="Genomic_DNA"/>
</dbReference>
<dbReference type="Proteomes" id="UP001244564">
    <property type="component" value="Chromosome"/>
</dbReference>
<evidence type="ECO:0000313" key="1">
    <source>
        <dbReference type="EMBL" id="WGF39887.1"/>
    </source>
</evidence>
<proteinExistence type="predicted"/>
<evidence type="ECO:0008006" key="3">
    <source>
        <dbReference type="Google" id="ProtNLM"/>
    </source>
</evidence>
<reference evidence="1 2" key="1">
    <citation type="submission" date="2023-04" db="EMBL/GenBank/DDBJ databases">
        <title>Genomic of Lysinibacillus capsici TSBLM.</title>
        <authorList>
            <person name="Hu X.S."/>
            <person name="Yu C.H."/>
        </authorList>
    </citation>
    <scope>NUCLEOTIDE SEQUENCE [LARGE SCALE GENOMIC DNA]</scope>
    <source>
        <strain evidence="1 2">TSBLM</strain>
    </source>
</reference>
<name>A0ABY8KLR9_9BACI</name>
<evidence type="ECO:0000313" key="2">
    <source>
        <dbReference type="Proteomes" id="UP001244564"/>
    </source>
</evidence>
<sequence>MWDVTDDDVKYYATLGQVKKPNVDYYKAMLPVLLDKVNEDYNTCFTPQNMPPNVKLFLAKAVPFFSGTSGLKSRKMGSVSYSFDFNDMPVAITDLLKRYRKARFHVFRPYG</sequence>
<keyword evidence="2" id="KW-1185">Reference proteome</keyword>
<dbReference type="InterPro" id="IPR053746">
    <property type="entry name" value="Viral_HT_Connector_Assembly"/>
</dbReference>